<proteinExistence type="predicted"/>
<protein>
    <recommendedName>
        <fullName evidence="4">Extracellular membrane protein CFEM domain-containing protein</fullName>
    </recommendedName>
</protein>
<sequence>MSKTATSVAASSTACRNLYDTPIQDAVCAMPYGGNHTELMLSCCKEADVVSYYNDCGLYCLAVDQSIADLSDCLYDKGAAWEDVFCKGNESATATATGKVKIPASASASILSTAASQSKKDKDEESSATSSEGAAPGTAPRSGINTLGLAIGTLLLSATVFGALQV</sequence>
<accession>A0ABR1GRW9</accession>
<dbReference type="Proteomes" id="UP001498476">
    <property type="component" value="Unassembled WGS sequence"/>
</dbReference>
<evidence type="ECO:0000256" key="1">
    <source>
        <dbReference type="SAM" id="MobiDB-lite"/>
    </source>
</evidence>
<gene>
    <name evidence="2" type="ORF">QQX98_009569</name>
</gene>
<name>A0ABR1GRW9_9HYPO</name>
<reference evidence="2 3" key="1">
    <citation type="journal article" date="2025" name="Microbiol. Resour. Announc.">
        <title>Draft genome sequences for Neonectria magnoliae and Neonectria punicea, canker pathogens of Liriodendron tulipifera and Acer saccharum in West Virginia.</title>
        <authorList>
            <person name="Petronek H.M."/>
            <person name="Kasson M.T."/>
            <person name="Metheny A.M."/>
            <person name="Stauder C.M."/>
            <person name="Lovett B."/>
            <person name="Lynch S.C."/>
            <person name="Garnas J.R."/>
            <person name="Kasson L.R."/>
            <person name="Stajich J.E."/>
        </authorList>
    </citation>
    <scope>NUCLEOTIDE SEQUENCE [LARGE SCALE GENOMIC DNA]</scope>
    <source>
        <strain evidence="2 3">NRRL 64653</strain>
    </source>
</reference>
<evidence type="ECO:0008006" key="4">
    <source>
        <dbReference type="Google" id="ProtNLM"/>
    </source>
</evidence>
<organism evidence="2 3">
    <name type="scientific">Neonectria punicea</name>
    <dbReference type="NCBI Taxonomy" id="979145"/>
    <lineage>
        <taxon>Eukaryota</taxon>
        <taxon>Fungi</taxon>
        <taxon>Dikarya</taxon>
        <taxon>Ascomycota</taxon>
        <taxon>Pezizomycotina</taxon>
        <taxon>Sordariomycetes</taxon>
        <taxon>Hypocreomycetidae</taxon>
        <taxon>Hypocreales</taxon>
        <taxon>Nectriaceae</taxon>
        <taxon>Neonectria</taxon>
    </lineage>
</organism>
<dbReference type="EMBL" id="JAZAVJ010000193">
    <property type="protein sequence ID" value="KAK7408257.1"/>
    <property type="molecule type" value="Genomic_DNA"/>
</dbReference>
<feature type="compositionally biased region" description="Low complexity" evidence="1">
    <location>
        <begin position="127"/>
        <end position="139"/>
    </location>
</feature>
<keyword evidence="3" id="KW-1185">Reference proteome</keyword>
<feature type="region of interest" description="Disordered" evidence="1">
    <location>
        <begin position="113"/>
        <end position="139"/>
    </location>
</feature>
<dbReference type="PROSITE" id="PS51257">
    <property type="entry name" value="PROKAR_LIPOPROTEIN"/>
    <property type="match status" value="1"/>
</dbReference>
<evidence type="ECO:0000313" key="3">
    <source>
        <dbReference type="Proteomes" id="UP001498476"/>
    </source>
</evidence>
<comment type="caution">
    <text evidence="2">The sequence shown here is derived from an EMBL/GenBank/DDBJ whole genome shotgun (WGS) entry which is preliminary data.</text>
</comment>
<evidence type="ECO:0000313" key="2">
    <source>
        <dbReference type="EMBL" id="KAK7408257.1"/>
    </source>
</evidence>